<evidence type="ECO:0000256" key="1">
    <source>
        <dbReference type="SAM" id="MobiDB-lite"/>
    </source>
</evidence>
<protein>
    <submittedName>
        <fullName evidence="2">Uncharacterized protein</fullName>
    </submittedName>
</protein>
<feature type="non-terminal residue" evidence="2">
    <location>
        <position position="107"/>
    </location>
</feature>
<proteinExistence type="predicted"/>
<feature type="region of interest" description="Disordered" evidence="1">
    <location>
        <begin position="88"/>
        <end position="107"/>
    </location>
</feature>
<dbReference type="EMBL" id="JARKHS020034719">
    <property type="protein sequence ID" value="KAK8757880.1"/>
    <property type="molecule type" value="Genomic_DNA"/>
</dbReference>
<comment type="caution">
    <text evidence="2">The sequence shown here is derived from an EMBL/GenBank/DDBJ whole genome shotgun (WGS) entry which is preliminary data.</text>
</comment>
<organism evidence="2 3">
    <name type="scientific">Amblyomma americanum</name>
    <name type="common">Lone star tick</name>
    <dbReference type="NCBI Taxonomy" id="6943"/>
    <lineage>
        <taxon>Eukaryota</taxon>
        <taxon>Metazoa</taxon>
        <taxon>Ecdysozoa</taxon>
        <taxon>Arthropoda</taxon>
        <taxon>Chelicerata</taxon>
        <taxon>Arachnida</taxon>
        <taxon>Acari</taxon>
        <taxon>Parasitiformes</taxon>
        <taxon>Ixodida</taxon>
        <taxon>Ixodoidea</taxon>
        <taxon>Ixodidae</taxon>
        <taxon>Amblyomminae</taxon>
        <taxon>Amblyomma</taxon>
    </lineage>
</organism>
<evidence type="ECO:0000313" key="2">
    <source>
        <dbReference type="EMBL" id="KAK8757880.1"/>
    </source>
</evidence>
<keyword evidence="3" id="KW-1185">Reference proteome</keyword>
<dbReference type="Proteomes" id="UP001321473">
    <property type="component" value="Unassembled WGS sequence"/>
</dbReference>
<sequence length="107" mass="11670">MEDPLSGPSRRSLLVRNRTAAQQLASLLPEGSCSPVRLSRPYSEALRPSPLRFPQSTLSVPVPAPRQRVLFSGKGLLQVPSIAVPRRDSRLHAKVAQSGPLKDQHDS</sequence>
<gene>
    <name evidence="2" type="ORF">V5799_004488</name>
</gene>
<accession>A0AAQ4D5Z0</accession>
<evidence type="ECO:0000313" key="3">
    <source>
        <dbReference type="Proteomes" id="UP001321473"/>
    </source>
</evidence>
<name>A0AAQ4D5Z0_AMBAM</name>
<dbReference type="AlphaFoldDB" id="A0AAQ4D5Z0"/>
<reference evidence="2 3" key="1">
    <citation type="journal article" date="2023" name="Arcadia Sci">
        <title>De novo assembly of a long-read Amblyomma americanum tick genome.</title>
        <authorList>
            <person name="Chou S."/>
            <person name="Poskanzer K.E."/>
            <person name="Rollins M."/>
            <person name="Thuy-Boun P.S."/>
        </authorList>
    </citation>
    <scope>NUCLEOTIDE SEQUENCE [LARGE SCALE GENOMIC DNA]</scope>
    <source>
        <strain evidence="2">F_SG_1</strain>
        <tissue evidence="2">Salivary glands</tissue>
    </source>
</reference>